<evidence type="ECO:0000256" key="1">
    <source>
        <dbReference type="ARBA" id="ARBA00022723"/>
    </source>
</evidence>
<dbReference type="GO" id="GO:0005737">
    <property type="term" value="C:cytoplasm"/>
    <property type="evidence" value="ECO:0007669"/>
    <property type="project" value="TreeGrafter"/>
</dbReference>
<feature type="domain" description="Sulfatase N-terminal" evidence="3">
    <location>
        <begin position="4"/>
        <end position="374"/>
    </location>
</feature>
<sequence>MRRPNILFITLDQWRGDCLGSAGHPVVETPNLDRLASEGVRFTSHYAQTAPCGPSRASLLTGTYQHVHRSVQNGTPLDARFTNVALEARAAGYDPVLFGHTDTTVDPRTVPDDDPRLEDYEGPLPGFRVALDLPEDREAWYRWLKDRGHDVSDRDRFLRPRTDMAVPPGRGASWAPPPFAADETETAFLVGEVVDELEGLIAGGRPWFVHASIYRPHPPFVVPEPYNDLVDPASVPEPLADESGDVHPFLAAARSWRHTRPPSEPLDLRQLRATYYGMMSEVDDQVGRLLAALERTGAADDTIVVVTSDHGEMLGDHGLMSKLGFFDQAFHIPLIVRYPPVTGGFAKASGAGRVVEAFTENVDVMPTLLDLAGVDVPRQCQGRSLRPWLEGADPADWRSAVHWEFDFRLFAGAVDLPGHLCNLAVHRDRAGKYVHFAGWPALFYDLEDDPEERRPLAGHPSMAGYAASLMDWRMSTDEQVLADHLAVPGGMVVLDA</sequence>
<accession>A0A381RRJ4</accession>
<dbReference type="PANTHER" id="PTHR45953">
    <property type="entry name" value="IDURONATE 2-SULFATASE"/>
    <property type="match status" value="1"/>
</dbReference>
<dbReference type="PANTHER" id="PTHR45953:SF1">
    <property type="entry name" value="IDURONATE 2-SULFATASE"/>
    <property type="match status" value="1"/>
</dbReference>
<gene>
    <name evidence="4" type="ORF">METZ01_LOCUS47349</name>
</gene>
<dbReference type="InterPro" id="IPR017850">
    <property type="entry name" value="Alkaline_phosphatase_core_sf"/>
</dbReference>
<dbReference type="EMBL" id="UINC01002240">
    <property type="protein sequence ID" value="SUZ94495.1"/>
    <property type="molecule type" value="Genomic_DNA"/>
</dbReference>
<reference evidence="4" key="1">
    <citation type="submission" date="2018-05" db="EMBL/GenBank/DDBJ databases">
        <authorList>
            <person name="Lanie J.A."/>
            <person name="Ng W.-L."/>
            <person name="Kazmierczak K.M."/>
            <person name="Andrzejewski T.M."/>
            <person name="Davidsen T.M."/>
            <person name="Wayne K.J."/>
            <person name="Tettelin H."/>
            <person name="Glass J.I."/>
            <person name="Rusch D."/>
            <person name="Podicherti R."/>
            <person name="Tsui H.-C.T."/>
            <person name="Winkler M.E."/>
        </authorList>
    </citation>
    <scope>NUCLEOTIDE SEQUENCE</scope>
</reference>
<dbReference type="Gene3D" id="3.40.720.10">
    <property type="entry name" value="Alkaline Phosphatase, subunit A"/>
    <property type="match status" value="1"/>
</dbReference>
<dbReference type="InterPro" id="IPR000917">
    <property type="entry name" value="Sulfatase_N"/>
</dbReference>
<evidence type="ECO:0000256" key="2">
    <source>
        <dbReference type="ARBA" id="ARBA00022801"/>
    </source>
</evidence>
<dbReference type="AlphaFoldDB" id="A0A381RRJ4"/>
<protein>
    <recommendedName>
        <fullName evidence="3">Sulfatase N-terminal domain-containing protein</fullName>
    </recommendedName>
</protein>
<keyword evidence="2" id="KW-0378">Hydrolase</keyword>
<dbReference type="Pfam" id="PF00884">
    <property type="entry name" value="Sulfatase"/>
    <property type="match status" value="1"/>
</dbReference>
<evidence type="ECO:0000259" key="3">
    <source>
        <dbReference type="Pfam" id="PF00884"/>
    </source>
</evidence>
<dbReference type="SUPFAM" id="SSF53649">
    <property type="entry name" value="Alkaline phosphatase-like"/>
    <property type="match status" value="1"/>
</dbReference>
<evidence type="ECO:0000313" key="4">
    <source>
        <dbReference type="EMBL" id="SUZ94495.1"/>
    </source>
</evidence>
<organism evidence="4">
    <name type="scientific">marine metagenome</name>
    <dbReference type="NCBI Taxonomy" id="408172"/>
    <lineage>
        <taxon>unclassified sequences</taxon>
        <taxon>metagenomes</taxon>
        <taxon>ecological metagenomes</taxon>
    </lineage>
</organism>
<keyword evidence="1" id="KW-0479">Metal-binding</keyword>
<name>A0A381RRJ4_9ZZZZ</name>
<dbReference type="GO" id="GO:0008484">
    <property type="term" value="F:sulfuric ester hydrolase activity"/>
    <property type="evidence" value="ECO:0007669"/>
    <property type="project" value="TreeGrafter"/>
</dbReference>
<proteinExistence type="predicted"/>
<dbReference type="GO" id="GO:0046872">
    <property type="term" value="F:metal ion binding"/>
    <property type="evidence" value="ECO:0007669"/>
    <property type="project" value="UniProtKB-KW"/>
</dbReference>